<comment type="caution">
    <text evidence="1">The sequence shown here is derived from an EMBL/GenBank/DDBJ whole genome shotgun (WGS) entry which is preliminary data.</text>
</comment>
<reference evidence="1" key="1">
    <citation type="journal article" date="2022" name="Int. J. Mol. Sci.">
        <title>Draft Genome of Tanacetum Coccineum: Genomic Comparison of Closely Related Tanacetum-Family Plants.</title>
        <authorList>
            <person name="Yamashiro T."/>
            <person name="Shiraishi A."/>
            <person name="Nakayama K."/>
            <person name="Satake H."/>
        </authorList>
    </citation>
    <scope>NUCLEOTIDE SEQUENCE</scope>
</reference>
<organism evidence="1 2">
    <name type="scientific">Tanacetum coccineum</name>
    <dbReference type="NCBI Taxonomy" id="301880"/>
    <lineage>
        <taxon>Eukaryota</taxon>
        <taxon>Viridiplantae</taxon>
        <taxon>Streptophyta</taxon>
        <taxon>Embryophyta</taxon>
        <taxon>Tracheophyta</taxon>
        <taxon>Spermatophyta</taxon>
        <taxon>Magnoliopsida</taxon>
        <taxon>eudicotyledons</taxon>
        <taxon>Gunneridae</taxon>
        <taxon>Pentapetalae</taxon>
        <taxon>asterids</taxon>
        <taxon>campanulids</taxon>
        <taxon>Asterales</taxon>
        <taxon>Asteraceae</taxon>
        <taxon>Asteroideae</taxon>
        <taxon>Anthemideae</taxon>
        <taxon>Anthemidinae</taxon>
        <taxon>Tanacetum</taxon>
    </lineage>
</organism>
<dbReference type="EMBL" id="BQNB010019488">
    <property type="protein sequence ID" value="GJT85847.1"/>
    <property type="molecule type" value="Genomic_DNA"/>
</dbReference>
<reference evidence="1" key="2">
    <citation type="submission" date="2022-01" db="EMBL/GenBank/DDBJ databases">
        <authorList>
            <person name="Yamashiro T."/>
            <person name="Shiraishi A."/>
            <person name="Satake H."/>
            <person name="Nakayama K."/>
        </authorList>
    </citation>
    <scope>NUCLEOTIDE SEQUENCE</scope>
</reference>
<proteinExistence type="predicted"/>
<name>A0ABQ5HDA9_9ASTR</name>
<keyword evidence="2" id="KW-1185">Reference proteome</keyword>
<protein>
    <submittedName>
        <fullName evidence="1">Uncharacterized protein</fullName>
    </submittedName>
</protein>
<evidence type="ECO:0000313" key="2">
    <source>
        <dbReference type="Proteomes" id="UP001151760"/>
    </source>
</evidence>
<dbReference type="Proteomes" id="UP001151760">
    <property type="component" value="Unassembled WGS sequence"/>
</dbReference>
<sequence>MVRLRSSSSPYSTPRLGTVEEYQREFEKLMNWVTDIPETFLIYFYVSGLKLHIQRELLVSRPASLGDAFALARIAEARLEDQTAPTTASKVAAVYELLMEQNEVTRQLKQNLLAAILRMEEKANRTSSEMVTEFPDEFKEGQPMEQPVGVYDSRMVLQNGNYERQVLVQWAGRSPEEVT</sequence>
<accession>A0ABQ5HDA9</accession>
<evidence type="ECO:0000313" key="1">
    <source>
        <dbReference type="EMBL" id="GJT85847.1"/>
    </source>
</evidence>
<gene>
    <name evidence="1" type="ORF">Tco_1067564</name>
</gene>